<reference evidence="4 5" key="1">
    <citation type="submission" date="2009-12" db="EMBL/GenBank/DDBJ databases">
        <title>The draft genome of Batrachochytrium dendrobatidis.</title>
        <authorList>
            <consortium name="US DOE Joint Genome Institute (JGI-PGF)"/>
            <person name="Kuo A."/>
            <person name="Salamov A."/>
            <person name="Schmutz J."/>
            <person name="Lucas S."/>
            <person name="Pitluck S."/>
            <person name="Rosenblum E."/>
            <person name="Stajich J."/>
            <person name="Eisen M."/>
            <person name="Grigoriev I.V."/>
        </authorList>
    </citation>
    <scope>NUCLEOTIDE SEQUENCE [LARGE SCALE GENOMIC DNA]</scope>
    <source>
        <strain evidence="5">JAM81 / FGSC 10211</strain>
    </source>
</reference>
<protein>
    <recommendedName>
        <fullName evidence="3">Coiled-coil domain-containing protein</fullName>
    </recommendedName>
</protein>
<dbReference type="Pfam" id="PF13904">
    <property type="entry name" value="CCDC34"/>
    <property type="match status" value="1"/>
</dbReference>
<dbReference type="RefSeq" id="XP_006679641.1">
    <property type="nucleotide sequence ID" value="XM_006679578.1"/>
</dbReference>
<feature type="region of interest" description="Disordered" evidence="2">
    <location>
        <begin position="1"/>
        <end position="27"/>
    </location>
</feature>
<dbReference type="OrthoDB" id="2163413at2759"/>
<dbReference type="InParanoid" id="F4P4C9"/>
<dbReference type="GeneID" id="18243478"/>
<gene>
    <name evidence="4" type="ORF">BATDEDRAFT_89402</name>
</gene>
<feature type="coiled-coil region" evidence="1">
    <location>
        <begin position="108"/>
        <end position="146"/>
    </location>
</feature>
<accession>F4P4C9</accession>
<organism evidence="4 5">
    <name type="scientific">Batrachochytrium dendrobatidis (strain JAM81 / FGSC 10211)</name>
    <name type="common">Frog chytrid fungus</name>
    <dbReference type="NCBI Taxonomy" id="684364"/>
    <lineage>
        <taxon>Eukaryota</taxon>
        <taxon>Fungi</taxon>
        <taxon>Fungi incertae sedis</taxon>
        <taxon>Chytridiomycota</taxon>
        <taxon>Chytridiomycota incertae sedis</taxon>
        <taxon>Chytridiomycetes</taxon>
        <taxon>Rhizophydiales</taxon>
        <taxon>Rhizophydiales incertae sedis</taxon>
        <taxon>Batrachochytrium</taxon>
    </lineage>
</organism>
<evidence type="ECO:0000313" key="4">
    <source>
        <dbReference type="EMBL" id="EGF79687.1"/>
    </source>
</evidence>
<evidence type="ECO:0000256" key="2">
    <source>
        <dbReference type="SAM" id="MobiDB-lite"/>
    </source>
</evidence>
<evidence type="ECO:0000256" key="1">
    <source>
        <dbReference type="SAM" id="Coils"/>
    </source>
</evidence>
<keyword evidence="5" id="KW-1185">Reference proteome</keyword>
<dbReference type="HOGENOM" id="CLU_930617_0_0_1"/>
<dbReference type="EMBL" id="GL882885">
    <property type="protein sequence ID" value="EGF79687.1"/>
    <property type="molecule type" value="Genomic_DNA"/>
</dbReference>
<evidence type="ECO:0000259" key="3">
    <source>
        <dbReference type="Pfam" id="PF13904"/>
    </source>
</evidence>
<keyword evidence="1" id="KW-0175">Coiled coil</keyword>
<name>F4P4C9_BATDJ</name>
<feature type="compositionally biased region" description="Basic and acidic residues" evidence="2">
    <location>
        <begin position="1"/>
        <end position="14"/>
    </location>
</feature>
<sequence>MDLEQEERAMSEWQKRKRHQRVSSTFSQSGFAPECIVSSRQLNARSQTPINMPGSRQTAQHLPSPSFHDVAKFLEHPEKIAELDSQHVDLLIKLLEQNKQSYQRWLESKAYERKLSRAKDLAEAKKQRTEQERKAAREIQQRLNTKMKLDEWKRKKDLERLKEQVQSHDEMQQIKTEVAQRRKEANKAYHIWYHNYCQKQKELSMSENAHLNSKRLSSRQQWVDTLPNFIDTGMTSKSRSKMSRNRAEGVEPLLSPPHLYQDYTRCKLLVPDYVRKYGVQVASAGMGLALDHVFQNESV</sequence>
<proteinExistence type="predicted"/>
<dbReference type="InterPro" id="IPR025259">
    <property type="entry name" value="CCDC34/181"/>
</dbReference>
<feature type="domain" description="Coiled-coil" evidence="3">
    <location>
        <begin position="96"/>
        <end position="209"/>
    </location>
</feature>
<evidence type="ECO:0000313" key="5">
    <source>
        <dbReference type="Proteomes" id="UP000007241"/>
    </source>
</evidence>
<dbReference type="AlphaFoldDB" id="F4P4C9"/>
<dbReference type="Proteomes" id="UP000007241">
    <property type="component" value="Unassembled WGS sequence"/>
</dbReference>